<dbReference type="InterPro" id="IPR019996">
    <property type="entry name" value="Salicylate_synthase"/>
</dbReference>
<organism evidence="7">
    <name type="scientific">Streptomyces sp. R21</name>
    <dbReference type="NCBI Taxonomy" id="3238627"/>
    <lineage>
        <taxon>Bacteria</taxon>
        <taxon>Bacillati</taxon>
        <taxon>Actinomycetota</taxon>
        <taxon>Actinomycetes</taxon>
        <taxon>Kitasatosporales</taxon>
        <taxon>Streptomycetaceae</taxon>
        <taxon>Streptomyces</taxon>
    </lineage>
</organism>
<dbReference type="GO" id="GO:0043904">
    <property type="term" value="F:isochorismate pyruvate lyase activity"/>
    <property type="evidence" value="ECO:0007669"/>
    <property type="project" value="UniProtKB-EC"/>
</dbReference>
<dbReference type="AlphaFoldDB" id="A0AB39NYY5"/>
<dbReference type="Gene3D" id="3.60.120.10">
    <property type="entry name" value="Anthranilate synthase"/>
    <property type="match status" value="1"/>
</dbReference>
<dbReference type="InterPro" id="IPR019999">
    <property type="entry name" value="Anth_synth_I-like"/>
</dbReference>
<evidence type="ECO:0000256" key="4">
    <source>
        <dbReference type="ARBA" id="ARBA00023239"/>
    </source>
</evidence>
<dbReference type="InterPro" id="IPR015890">
    <property type="entry name" value="Chorismate_C"/>
</dbReference>
<evidence type="ECO:0000256" key="3">
    <source>
        <dbReference type="ARBA" id="ARBA00022842"/>
    </source>
</evidence>
<evidence type="ECO:0000256" key="5">
    <source>
        <dbReference type="SAM" id="MobiDB-lite"/>
    </source>
</evidence>
<dbReference type="PANTHER" id="PTHR11236:SF48">
    <property type="entry name" value="ISOCHORISMATE SYNTHASE MENF"/>
    <property type="match status" value="1"/>
</dbReference>
<dbReference type="GO" id="GO:0016833">
    <property type="term" value="F:oxo-acid-lyase activity"/>
    <property type="evidence" value="ECO:0007669"/>
    <property type="project" value="InterPro"/>
</dbReference>
<dbReference type="EMBL" id="CP163435">
    <property type="protein sequence ID" value="XDQ23590.1"/>
    <property type="molecule type" value="Genomic_DNA"/>
</dbReference>
<reference evidence="7" key="1">
    <citation type="submission" date="2024-07" db="EMBL/GenBank/DDBJ databases">
        <authorList>
            <person name="Yu S.T."/>
        </authorList>
    </citation>
    <scope>NUCLEOTIDE SEQUENCE</scope>
    <source>
        <strain evidence="7">R21</strain>
    </source>
</reference>
<dbReference type="NCBIfam" id="TIGR03494">
    <property type="entry name" value="salicyl_syn"/>
    <property type="match status" value="1"/>
</dbReference>
<dbReference type="GO" id="GO:0000162">
    <property type="term" value="P:L-tryptophan biosynthetic process"/>
    <property type="evidence" value="ECO:0007669"/>
    <property type="project" value="TreeGrafter"/>
</dbReference>
<protein>
    <submittedName>
        <fullName evidence="7">Salicylate synthase</fullName>
        <ecNumber evidence="7">4.2.99.21</ecNumber>
    </submittedName>
</protein>
<dbReference type="InterPro" id="IPR005801">
    <property type="entry name" value="ADC_synthase"/>
</dbReference>
<dbReference type="GO" id="GO:0046872">
    <property type="term" value="F:metal ion binding"/>
    <property type="evidence" value="ECO:0007669"/>
    <property type="project" value="UniProtKB-KW"/>
</dbReference>
<evidence type="ECO:0000256" key="2">
    <source>
        <dbReference type="ARBA" id="ARBA00022723"/>
    </source>
</evidence>
<dbReference type="EC" id="4.2.99.21" evidence="7"/>
<sequence>MTRNTYLEMRLPLREEPLVLMTRLVRSGLFDPYVVYEGSAGWSLAGGVLTSVRLSGEAAKDLRHVGARLAEAPVSGWRAYGWAAFELGAALAGGNPEATQTLLHLIVPSDEVRTEGTEVLVRSVTPERLELIVDRVRSVNTDTPAEPTGRIALSLEDTGNYRAAVAAALVELRGQGPLEKVILSRRVPVPAAVDLVASYVAGRRANTPARSFLLDLGGIQAAGFSPETVAEVTADGRVTTRPLAGTRARTGTAADDARLRADLLGDPKEIHEHAISVRLALEDLNAVCDGIGVSEYMTVLDRGTVQHLASTVTGRLRPGFGPWDAFAALFPAVTATGIPKAPAYPLIRTLEGEPRGLYAGAVLTCDGDGTLDAALVLRSIFRQDDQCWLQAGAGVVRHSLPEREHEETCEKLRSVAHHLVPAPRPATSEQDAVATNGLTSDPAV</sequence>
<keyword evidence="3" id="KW-0460">Magnesium</keyword>
<gene>
    <name evidence="7" type="ORF">AB5J56_02230</name>
</gene>
<name>A0AB39NYY5_9ACTN</name>
<dbReference type="PANTHER" id="PTHR11236">
    <property type="entry name" value="AMINOBENZOATE/ANTHRANILATE SYNTHASE"/>
    <property type="match status" value="1"/>
</dbReference>
<dbReference type="SUPFAM" id="SSF56322">
    <property type="entry name" value="ADC synthase"/>
    <property type="match status" value="1"/>
</dbReference>
<evidence type="ECO:0000256" key="1">
    <source>
        <dbReference type="ARBA" id="ARBA00001946"/>
    </source>
</evidence>
<dbReference type="PRINTS" id="PR00095">
    <property type="entry name" value="ANTSNTHASEI"/>
</dbReference>
<dbReference type="RefSeq" id="WP_369229453.1">
    <property type="nucleotide sequence ID" value="NZ_CP163435.1"/>
</dbReference>
<accession>A0AB39NYY5</accession>
<evidence type="ECO:0000313" key="7">
    <source>
        <dbReference type="EMBL" id="XDQ23590.1"/>
    </source>
</evidence>
<keyword evidence="4 7" id="KW-0456">Lyase</keyword>
<feature type="domain" description="Chorismate-utilising enzyme C-terminal" evidence="6">
    <location>
        <begin position="160"/>
        <end position="411"/>
    </location>
</feature>
<comment type="cofactor">
    <cofactor evidence="1">
        <name>Mg(2+)</name>
        <dbReference type="ChEBI" id="CHEBI:18420"/>
    </cofactor>
</comment>
<feature type="region of interest" description="Disordered" evidence="5">
    <location>
        <begin position="421"/>
        <end position="444"/>
    </location>
</feature>
<keyword evidence="2" id="KW-0479">Metal-binding</keyword>
<evidence type="ECO:0000259" key="6">
    <source>
        <dbReference type="Pfam" id="PF00425"/>
    </source>
</evidence>
<dbReference type="Pfam" id="PF00425">
    <property type="entry name" value="Chorismate_bind"/>
    <property type="match status" value="1"/>
</dbReference>
<proteinExistence type="predicted"/>
<dbReference type="GO" id="GO:0008909">
    <property type="term" value="F:isochorismate synthase activity"/>
    <property type="evidence" value="ECO:0007669"/>
    <property type="project" value="InterPro"/>
</dbReference>